<dbReference type="InterPro" id="IPR027304">
    <property type="entry name" value="Trigger_fact/SurA_dom_sf"/>
</dbReference>
<feature type="region of interest" description="Disordered" evidence="1">
    <location>
        <begin position="306"/>
        <end position="340"/>
    </location>
</feature>
<dbReference type="PANTHER" id="PTHR47245:SF2">
    <property type="entry name" value="PEPTIDYL-PROLYL CIS-TRANS ISOMERASE HP_0175-RELATED"/>
    <property type="match status" value="1"/>
</dbReference>
<reference evidence="5" key="1">
    <citation type="journal article" date="2019" name="Int. J. Syst. Evol. Microbiol.">
        <title>The Global Catalogue of Microorganisms (GCM) 10K type strain sequencing project: providing services to taxonomists for standard genome sequencing and annotation.</title>
        <authorList>
            <consortium name="The Broad Institute Genomics Platform"/>
            <consortium name="The Broad Institute Genome Sequencing Center for Infectious Disease"/>
            <person name="Wu L."/>
            <person name="Ma J."/>
        </authorList>
    </citation>
    <scope>NUCLEOTIDE SEQUENCE [LARGE SCALE GENOMIC DNA]</scope>
    <source>
        <strain evidence="5">JCM 15614</strain>
    </source>
</reference>
<dbReference type="PROSITE" id="PS51257">
    <property type="entry name" value="PROKAR_LIPOPROTEIN"/>
    <property type="match status" value="1"/>
</dbReference>
<organism evidence="4 5">
    <name type="scientific">Blastococcus jejuensis</name>
    <dbReference type="NCBI Taxonomy" id="351224"/>
    <lineage>
        <taxon>Bacteria</taxon>
        <taxon>Bacillati</taxon>
        <taxon>Actinomycetota</taxon>
        <taxon>Actinomycetes</taxon>
        <taxon>Geodermatophilales</taxon>
        <taxon>Geodermatophilaceae</taxon>
        <taxon>Blastococcus</taxon>
    </lineage>
</organism>
<feature type="chain" id="PRO_5045588996" description="PpiC domain-containing protein" evidence="2">
    <location>
        <begin position="26"/>
        <end position="340"/>
    </location>
</feature>
<dbReference type="Pfam" id="PF13624">
    <property type="entry name" value="SurA_N_3"/>
    <property type="match status" value="1"/>
</dbReference>
<evidence type="ECO:0000256" key="2">
    <source>
        <dbReference type="SAM" id="SignalP"/>
    </source>
</evidence>
<feature type="signal peptide" evidence="2">
    <location>
        <begin position="1"/>
        <end position="25"/>
    </location>
</feature>
<keyword evidence="2" id="KW-0732">Signal</keyword>
<dbReference type="RefSeq" id="WP_344689433.1">
    <property type="nucleotide sequence ID" value="NZ_BAAAVV010000006.1"/>
</dbReference>
<proteinExistence type="predicted"/>
<evidence type="ECO:0000313" key="5">
    <source>
        <dbReference type="Proteomes" id="UP001499924"/>
    </source>
</evidence>
<accession>A0ABP6P9R3</accession>
<evidence type="ECO:0000259" key="3">
    <source>
        <dbReference type="Pfam" id="PF13145"/>
    </source>
</evidence>
<dbReference type="InterPro" id="IPR050245">
    <property type="entry name" value="PrsA_foldase"/>
</dbReference>
<feature type="domain" description="PpiC" evidence="3">
    <location>
        <begin position="154"/>
        <end position="265"/>
    </location>
</feature>
<dbReference type="Gene3D" id="1.10.4030.10">
    <property type="entry name" value="Porin chaperone SurA, peptide-binding domain"/>
    <property type="match status" value="1"/>
</dbReference>
<dbReference type="EMBL" id="BAAAVV010000006">
    <property type="protein sequence ID" value="GAA3172084.1"/>
    <property type="molecule type" value="Genomic_DNA"/>
</dbReference>
<name>A0ABP6P9R3_9ACTN</name>
<protein>
    <recommendedName>
        <fullName evidence="3">PpiC domain-containing protein</fullName>
    </recommendedName>
</protein>
<gene>
    <name evidence="4" type="ORF">GCM10010531_26890</name>
</gene>
<dbReference type="Proteomes" id="UP001499924">
    <property type="component" value="Unassembled WGS sequence"/>
</dbReference>
<comment type="caution">
    <text evidence="4">The sequence shown here is derived from an EMBL/GenBank/DDBJ whole genome shotgun (WGS) entry which is preliminary data.</text>
</comment>
<keyword evidence="5" id="KW-1185">Reference proteome</keyword>
<dbReference type="InterPro" id="IPR000297">
    <property type="entry name" value="PPIase_PpiC"/>
</dbReference>
<dbReference type="SUPFAM" id="SSF109998">
    <property type="entry name" value="Triger factor/SurA peptide-binding domain-like"/>
    <property type="match status" value="1"/>
</dbReference>
<evidence type="ECO:0000256" key="1">
    <source>
        <dbReference type="SAM" id="MobiDB-lite"/>
    </source>
</evidence>
<dbReference type="PANTHER" id="PTHR47245">
    <property type="entry name" value="PEPTIDYLPROLYL ISOMERASE"/>
    <property type="match status" value="1"/>
</dbReference>
<dbReference type="Pfam" id="PF13145">
    <property type="entry name" value="Rotamase_2"/>
    <property type="match status" value="1"/>
</dbReference>
<sequence length="340" mass="36120">MLKRRVSRTAMSGLLLAVAVSGLTACRTSPNVAAYVGDEQVTAHELEAAVDERLADDEIAAYAEAGEEAYTRRVLSLLVQEEVYAVAAERYGVDVTEAQVRARIDELLGDDDPETVYSQLAQQGIARQDVFENIRQQLLRREIAAAEGQAVELTDAELQARYEEVRESQAQVRFGYITVPDQATADALAAQLQADPNTYAAVAAQFAGAYTLPELEDRSLDEVPGPLAEQVAGAEPNTAFTLPVAEVGGVIVTFVEGTVYPSLEELRPQLEQEATDATDAAGTELVDEVRADLDVTVNPRYAVLGDDGQLDPAGGDSGVVDILEDETTPAAPGAPGGAGE</sequence>
<evidence type="ECO:0000313" key="4">
    <source>
        <dbReference type="EMBL" id="GAA3172084.1"/>
    </source>
</evidence>